<dbReference type="InterPro" id="IPR029475">
    <property type="entry name" value="DUF6807"/>
</dbReference>
<proteinExistence type="predicted"/>
<name>A0A1I7DMB5_9BACT</name>
<sequence>MIFKRIFCLPALYLCLIVSVYAQKVSLKETTNGIDFVIDNQPVLTYQTAVEDVPEDVKKDFAKSGFIHPLTSPSGQVLTRIQPKDHYHHYGIWGPWTRATISGREVDFWNLGDGKGRVDFSHVLSKKEAGGAAELNVRQNHIDLKAPDNERIAIEEDLRIKVKPADKGRYMVDYTSTIETKIPGGILLDDYRYGGGIGFRATDKWGKANSTILTSEGDARKTADGTNARWVIVQGETEDVSGESGILFLSHNTNKAFPEPLRVWPEDQYNGEGNVFIEFTPIRHESWELKQNQRYALKYRMIVYDGKMTKEEAEAYWRAFVK</sequence>
<dbReference type="Pfam" id="PF14100">
    <property type="entry name" value="DUF6807"/>
    <property type="match status" value="1"/>
</dbReference>
<dbReference type="RefSeq" id="WP_091696923.1">
    <property type="nucleotide sequence ID" value="NZ_FPBF01000007.1"/>
</dbReference>
<organism evidence="1 2">
    <name type="scientific">Algoriphagus locisalis</name>
    <dbReference type="NCBI Taxonomy" id="305507"/>
    <lineage>
        <taxon>Bacteria</taxon>
        <taxon>Pseudomonadati</taxon>
        <taxon>Bacteroidota</taxon>
        <taxon>Cytophagia</taxon>
        <taxon>Cytophagales</taxon>
        <taxon>Cyclobacteriaceae</taxon>
        <taxon>Algoriphagus</taxon>
    </lineage>
</organism>
<accession>A0A1I7DMB5</accession>
<evidence type="ECO:0000313" key="2">
    <source>
        <dbReference type="Proteomes" id="UP000199673"/>
    </source>
</evidence>
<reference evidence="2" key="1">
    <citation type="submission" date="2016-10" db="EMBL/GenBank/DDBJ databases">
        <authorList>
            <person name="Varghese N."/>
            <person name="Submissions S."/>
        </authorList>
    </citation>
    <scope>NUCLEOTIDE SEQUENCE [LARGE SCALE GENOMIC DNA]</scope>
    <source>
        <strain evidence="2">DSM 23445</strain>
    </source>
</reference>
<evidence type="ECO:0000313" key="1">
    <source>
        <dbReference type="EMBL" id="SFU12809.1"/>
    </source>
</evidence>
<protein>
    <submittedName>
        <fullName evidence="1">Methane oxygenase PmoA</fullName>
    </submittedName>
</protein>
<dbReference type="Proteomes" id="UP000199673">
    <property type="component" value="Unassembled WGS sequence"/>
</dbReference>
<dbReference type="STRING" id="305507.SAMN04489724_4154"/>
<dbReference type="OrthoDB" id="2540540at2"/>
<gene>
    <name evidence="1" type="ORF">SAMN04489724_4154</name>
</gene>
<keyword evidence="2" id="KW-1185">Reference proteome</keyword>
<dbReference type="AlphaFoldDB" id="A0A1I7DMB5"/>
<dbReference type="EMBL" id="FPBF01000007">
    <property type="protein sequence ID" value="SFU12809.1"/>
    <property type="molecule type" value="Genomic_DNA"/>
</dbReference>